<dbReference type="Pfam" id="PF13589">
    <property type="entry name" value="HATPase_c_3"/>
    <property type="match status" value="1"/>
</dbReference>
<evidence type="ECO:0000256" key="2">
    <source>
        <dbReference type="ARBA" id="ARBA00022741"/>
    </source>
</evidence>
<dbReference type="SUPFAM" id="SSF55874">
    <property type="entry name" value="ATPase domain of HSP90 chaperone/DNA topoisomerase II/histidine kinase"/>
    <property type="match status" value="1"/>
</dbReference>
<keyword evidence="4" id="KW-0143">Chaperone</keyword>
<dbReference type="Pfam" id="PF00183">
    <property type="entry name" value="HSP90"/>
    <property type="match status" value="1"/>
</dbReference>
<evidence type="ECO:0000313" key="6">
    <source>
        <dbReference type="EMBL" id="TYP69530.1"/>
    </source>
</evidence>
<keyword evidence="2 5" id="KW-0547">Nucleotide-binding</keyword>
<dbReference type="InterPro" id="IPR020575">
    <property type="entry name" value="Hsp90_N"/>
</dbReference>
<dbReference type="PRINTS" id="PR00775">
    <property type="entry name" value="HEATSHOCK90"/>
</dbReference>
<proteinExistence type="inferred from homology"/>
<feature type="binding site" evidence="5">
    <location>
        <position position="34"/>
    </location>
    <ligand>
        <name>ATP</name>
        <dbReference type="ChEBI" id="CHEBI:30616"/>
    </ligand>
</feature>
<evidence type="ECO:0000256" key="4">
    <source>
        <dbReference type="ARBA" id="ARBA00023186"/>
    </source>
</evidence>
<evidence type="ECO:0000256" key="5">
    <source>
        <dbReference type="PIRSR" id="PIRSR002583-1"/>
    </source>
</evidence>
<sequence length="605" mass="68603">MNEPNAFRFQVNLGGMIDILSNHLYSSPKVFLRELLQNATDAITARRKSEPGLAGEISVELVGEGSGSSLVLEDNGVGLTEEEIHQFLAMIGQSSKGNRDFLSQEITFIGRFGIGLLSCFMVSDEIVMITRSAQEGSPPLEWRGKADGTYTIRKLEIEVAPGTKVYLRCKPGCEDYFTPGRVGELLYHYGVMLPYPIRFQYEGGLQTVNEHIPDWLAQPDVIRTRKQEALQFGRRLLGETFTECIPLQTSSGRTGGIAYILPYTVNLNAKKTHRVYLKQMLVSEKAENILPDWAFFVKCLIWTDELQPTASREGFYENERLDQVREELGDSIRRELIRMSAYEPDRLQSVIRLHAHSMKALAAEDDTFFRVIYKWLPFESTYGQHTLGELMERSRKLGFTRTVDEYRQIAHIAKAQSLLIINGGYVYDAELIDRLPEVCPDVEVEQMASTDVSLAFGDLSEPERHQYYEALRQADAILQRFRCRAELKRFQPESLPALYLASKEYNAMRSIELTKQESTPLFASILTNVSNRYHEAAYATLVLNLNNPMIARLFAADAGAMLPTALEMLYVNALLMGHYPLRKEELSLFNEGLLRLMDLGLNGNN</sequence>
<dbReference type="GO" id="GO:0140662">
    <property type="term" value="F:ATP-dependent protein folding chaperone"/>
    <property type="evidence" value="ECO:0007669"/>
    <property type="project" value="InterPro"/>
</dbReference>
<dbReference type="OrthoDB" id="9802640at2"/>
<feature type="binding site" evidence="5">
    <location>
        <position position="74"/>
    </location>
    <ligand>
        <name>ATP</name>
        <dbReference type="ChEBI" id="CHEBI:30616"/>
    </ligand>
</feature>
<dbReference type="InterPro" id="IPR020568">
    <property type="entry name" value="Ribosomal_Su5_D2-typ_SF"/>
</dbReference>
<dbReference type="AlphaFoldDB" id="A0A5S5BTR0"/>
<keyword evidence="7" id="KW-1185">Reference proteome</keyword>
<dbReference type="GO" id="GO:0051082">
    <property type="term" value="F:unfolded protein binding"/>
    <property type="evidence" value="ECO:0007669"/>
    <property type="project" value="InterPro"/>
</dbReference>
<evidence type="ECO:0000256" key="3">
    <source>
        <dbReference type="ARBA" id="ARBA00022840"/>
    </source>
</evidence>
<dbReference type="GO" id="GO:0016887">
    <property type="term" value="F:ATP hydrolysis activity"/>
    <property type="evidence" value="ECO:0007669"/>
    <property type="project" value="InterPro"/>
</dbReference>
<dbReference type="RefSeq" id="WP_148932921.1">
    <property type="nucleotide sequence ID" value="NZ_VNHS01000014.1"/>
</dbReference>
<gene>
    <name evidence="6" type="ORF">BCM02_11446</name>
</gene>
<evidence type="ECO:0000256" key="1">
    <source>
        <dbReference type="ARBA" id="ARBA00008239"/>
    </source>
</evidence>
<comment type="similarity">
    <text evidence="1">Belongs to the heat shock protein 90 family.</text>
</comment>
<dbReference type="EMBL" id="VNHS01000014">
    <property type="protein sequence ID" value="TYP69530.1"/>
    <property type="molecule type" value="Genomic_DNA"/>
</dbReference>
<dbReference type="NCBIfam" id="NF010683">
    <property type="entry name" value="PRK14083.1"/>
    <property type="match status" value="1"/>
</dbReference>
<dbReference type="PIRSF" id="PIRSF002583">
    <property type="entry name" value="Hsp90"/>
    <property type="match status" value="1"/>
</dbReference>
<dbReference type="Gene3D" id="3.30.565.10">
    <property type="entry name" value="Histidine kinase-like ATPase, C-terminal domain"/>
    <property type="match status" value="1"/>
</dbReference>
<dbReference type="InterPro" id="IPR001404">
    <property type="entry name" value="Hsp90_fam"/>
</dbReference>
<dbReference type="PANTHER" id="PTHR11528">
    <property type="entry name" value="HEAT SHOCK PROTEIN 90 FAMILY MEMBER"/>
    <property type="match status" value="1"/>
</dbReference>
<evidence type="ECO:0000313" key="7">
    <source>
        <dbReference type="Proteomes" id="UP000323257"/>
    </source>
</evidence>
<dbReference type="InterPro" id="IPR036890">
    <property type="entry name" value="HATPase_C_sf"/>
</dbReference>
<comment type="caution">
    <text evidence="6">The sequence shown here is derived from an EMBL/GenBank/DDBJ whole genome shotgun (WGS) entry which is preliminary data.</text>
</comment>
<dbReference type="GO" id="GO:0005524">
    <property type="term" value="F:ATP binding"/>
    <property type="evidence" value="ECO:0007669"/>
    <property type="project" value="UniProtKB-KW"/>
</dbReference>
<feature type="binding site" evidence="5">
    <location>
        <position position="38"/>
    </location>
    <ligand>
        <name>ATP</name>
        <dbReference type="ChEBI" id="CHEBI:30616"/>
    </ligand>
</feature>
<organism evidence="6 7">
    <name type="scientific">Paenibacillus methanolicus</name>
    <dbReference type="NCBI Taxonomy" id="582686"/>
    <lineage>
        <taxon>Bacteria</taxon>
        <taxon>Bacillati</taxon>
        <taxon>Bacillota</taxon>
        <taxon>Bacilli</taxon>
        <taxon>Bacillales</taxon>
        <taxon>Paenibacillaceae</taxon>
        <taxon>Paenibacillus</taxon>
    </lineage>
</organism>
<dbReference type="Proteomes" id="UP000323257">
    <property type="component" value="Unassembled WGS sequence"/>
</dbReference>
<dbReference type="SUPFAM" id="SSF54211">
    <property type="entry name" value="Ribosomal protein S5 domain 2-like"/>
    <property type="match status" value="1"/>
</dbReference>
<protein>
    <submittedName>
        <fullName evidence="6">Molecular chaperone HtpG</fullName>
    </submittedName>
</protein>
<accession>A0A5S5BTR0</accession>
<dbReference type="Gene3D" id="3.30.230.80">
    <property type="match status" value="1"/>
</dbReference>
<feature type="binding site" evidence="5">
    <location>
        <position position="163"/>
    </location>
    <ligand>
        <name>ATP</name>
        <dbReference type="ChEBI" id="CHEBI:30616"/>
    </ligand>
</feature>
<keyword evidence="3 5" id="KW-0067">ATP-binding</keyword>
<reference evidence="6 7" key="1">
    <citation type="submission" date="2019-07" db="EMBL/GenBank/DDBJ databases">
        <title>Genomic Encyclopedia of Type Strains, Phase III (KMG-III): the genomes of soil and plant-associated and newly described type strains.</title>
        <authorList>
            <person name="Whitman W."/>
        </authorList>
    </citation>
    <scope>NUCLEOTIDE SEQUENCE [LARGE SCALE GENOMIC DNA]</scope>
    <source>
        <strain evidence="6 7">BL24</strain>
    </source>
</reference>
<name>A0A5S5BTR0_9BACL</name>